<organism evidence="1 2">
    <name type="scientific">Aegilops tauschii subsp. strangulata</name>
    <name type="common">Goatgrass</name>
    <dbReference type="NCBI Taxonomy" id="200361"/>
    <lineage>
        <taxon>Eukaryota</taxon>
        <taxon>Viridiplantae</taxon>
        <taxon>Streptophyta</taxon>
        <taxon>Embryophyta</taxon>
        <taxon>Tracheophyta</taxon>
        <taxon>Spermatophyta</taxon>
        <taxon>Magnoliopsida</taxon>
        <taxon>Liliopsida</taxon>
        <taxon>Poales</taxon>
        <taxon>Poaceae</taxon>
        <taxon>BOP clade</taxon>
        <taxon>Pooideae</taxon>
        <taxon>Triticodae</taxon>
        <taxon>Triticeae</taxon>
        <taxon>Triticinae</taxon>
        <taxon>Aegilops</taxon>
    </lineage>
</organism>
<reference evidence="1" key="4">
    <citation type="submission" date="2019-03" db="UniProtKB">
        <authorList>
            <consortium name="EnsemblPlants"/>
        </authorList>
    </citation>
    <scope>IDENTIFICATION</scope>
</reference>
<dbReference type="Gramene" id="AET2Gv20131900.4">
    <property type="protein sequence ID" value="AET2Gv20131900.4"/>
    <property type="gene ID" value="AET2Gv20131900"/>
</dbReference>
<accession>A0A453AH18</accession>
<name>A0A453AH18_AEGTS</name>
<evidence type="ECO:0000313" key="1">
    <source>
        <dbReference type="EnsemblPlants" id="AET2Gv20131900.4"/>
    </source>
</evidence>
<dbReference type="EnsemblPlants" id="AET2Gv20131900.4">
    <property type="protein sequence ID" value="AET2Gv20131900.4"/>
    <property type="gene ID" value="AET2Gv20131900"/>
</dbReference>
<sequence>CQQALRGMLASAVIKVAIEHLKSTISGEIKLHRNMRNDLENRNMRNCLDGGKNIQREIHGCFLKLKICKQMFQLPKDETSILSKLRLTMETPSMAIPKYLAMLALGLPN</sequence>
<reference evidence="1" key="5">
    <citation type="journal article" date="2021" name="G3 (Bethesda)">
        <title>Aegilops tauschii genome assembly Aet v5.0 features greater sequence contiguity and improved annotation.</title>
        <authorList>
            <person name="Wang L."/>
            <person name="Zhu T."/>
            <person name="Rodriguez J.C."/>
            <person name="Deal K.R."/>
            <person name="Dubcovsky J."/>
            <person name="McGuire P.E."/>
            <person name="Lux T."/>
            <person name="Spannagl M."/>
            <person name="Mayer K.F.X."/>
            <person name="Baldrich P."/>
            <person name="Meyers B.C."/>
            <person name="Huo N."/>
            <person name="Gu Y.Q."/>
            <person name="Zhou H."/>
            <person name="Devos K.M."/>
            <person name="Bennetzen J.L."/>
            <person name="Unver T."/>
            <person name="Budak H."/>
            <person name="Gulick P.J."/>
            <person name="Galiba G."/>
            <person name="Kalapos B."/>
            <person name="Nelson D.R."/>
            <person name="Li P."/>
            <person name="You F.M."/>
            <person name="Luo M.C."/>
            <person name="Dvorak J."/>
        </authorList>
    </citation>
    <scope>NUCLEOTIDE SEQUENCE [LARGE SCALE GENOMIC DNA]</scope>
    <source>
        <strain evidence="1">cv. AL8/78</strain>
    </source>
</reference>
<reference evidence="1" key="3">
    <citation type="journal article" date="2017" name="Nature">
        <title>Genome sequence of the progenitor of the wheat D genome Aegilops tauschii.</title>
        <authorList>
            <person name="Luo M.C."/>
            <person name="Gu Y.Q."/>
            <person name="Puiu D."/>
            <person name="Wang H."/>
            <person name="Twardziok S.O."/>
            <person name="Deal K.R."/>
            <person name="Huo N."/>
            <person name="Zhu T."/>
            <person name="Wang L."/>
            <person name="Wang Y."/>
            <person name="McGuire P.E."/>
            <person name="Liu S."/>
            <person name="Long H."/>
            <person name="Ramasamy R.K."/>
            <person name="Rodriguez J.C."/>
            <person name="Van S.L."/>
            <person name="Yuan L."/>
            <person name="Wang Z."/>
            <person name="Xia Z."/>
            <person name="Xiao L."/>
            <person name="Anderson O.D."/>
            <person name="Ouyang S."/>
            <person name="Liang Y."/>
            <person name="Zimin A.V."/>
            <person name="Pertea G."/>
            <person name="Qi P."/>
            <person name="Bennetzen J.L."/>
            <person name="Dai X."/>
            <person name="Dawson M.W."/>
            <person name="Muller H.G."/>
            <person name="Kugler K."/>
            <person name="Rivarola-Duarte L."/>
            <person name="Spannagl M."/>
            <person name="Mayer K.F.X."/>
            <person name="Lu F.H."/>
            <person name="Bevan M.W."/>
            <person name="Leroy P."/>
            <person name="Li P."/>
            <person name="You F.M."/>
            <person name="Sun Q."/>
            <person name="Liu Z."/>
            <person name="Lyons E."/>
            <person name="Wicker T."/>
            <person name="Salzberg S.L."/>
            <person name="Devos K.M."/>
            <person name="Dvorak J."/>
        </authorList>
    </citation>
    <scope>NUCLEOTIDE SEQUENCE [LARGE SCALE GENOMIC DNA]</scope>
    <source>
        <strain evidence="1">cv. AL8/78</strain>
    </source>
</reference>
<proteinExistence type="predicted"/>
<dbReference type="Proteomes" id="UP000015105">
    <property type="component" value="Chromosome 2D"/>
</dbReference>
<reference evidence="2" key="1">
    <citation type="journal article" date="2014" name="Science">
        <title>Ancient hybridizations among the ancestral genomes of bread wheat.</title>
        <authorList>
            <consortium name="International Wheat Genome Sequencing Consortium,"/>
            <person name="Marcussen T."/>
            <person name="Sandve S.R."/>
            <person name="Heier L."/>
            <person name="Spannagl M."/>
            <person name="Pfeifer M."/>
            <person name="Jakobsen K.S."/>
            <person name="Wulff B.B."/>
            <person name="Steuernagel B."/>
            <person name="Mayer K.F."/>
            <person name="Olsen O.A."/>
        </authorList>
    </citation>
    <scope>NUCLEOTIDE SEQUENCE [LARGE SCALE GENOMIC DNA]</scope>
    <source>
        <strain evidence="2">cv. AL8/78</strain>
    </source>
</reference>
<dbReference type="AlphaFoldDB" id="A0A453AH18"/>
<protein>
    <submittedName>
        <fullName evidence="1">Uncharacterized protein</fullName>
    </submittedName>
</protein>
<reference evidence="2" key="2">
    <citation type="journal article" date="2017" name="Nat. Plants">
        <title>The Aegilops tauschii genome reveals multiple impacts of transposons.</title>
        <authorList>
            <person name="Zhao G."/>
            <person name="Zou C."/>
            <person name="Li K."/>
            <person name="Wang K."/>
            <person name="Li T."/>
            <person name="Gao L."/>
            <person name="Zhang X."/>
            <person name="Wang H."/>
            <person name="Yang Z."/>
            <person name="Liu X."/>
            <person name="Jiang W."/>
            <person name="Mao L."/>
            <person name="Kong X."/>
            <person name="Jiao Y."/>
            <person name="Jia J."/>
        </authorList>
    </citation>
    <scope>NUCLEOTIDE SEQUENCE [LARGE SCALE GENOMIC DNA]</scope>
    <source>
        <strain evidence="2">cv. AL8/78</strain>
    </source>
</reference>
<evidence type="ECO:0000313" key="2">
    <source>
        <dbReference type="Proteomes" id="UP000015105"/>
    </source>
</evidence>
<keyword evidence="2" id="KW-1185">Reference proteome</keyword>